<feature type="region of interest" description="Disordered" evidence="1">
    <location>
        <begin position="483"/>
        <end position="617"/>
    </location>
</feature>
<feature type="compositionally biased region" description="Polar residues" evidence="1">
    <location>
        <begin position="515"/>
        <end position="533"/>
    </location>
</feature>
<feature type="compositionally biased region" description="Basic and acidic residues" evidence="1">
    <location>
        <begin position="667"/>
        <end position="688"/>
    </location>
</feature>
<feature type="compositionally biased region" description="Basic and acidic residues" evidence="1">
    <location>
        <begin position="8"/>
        <end position="51"/>
    </location>
</feature>
<feature type="compositionally biased region" description="Basic and acidic residues" evidence="1">
    <location>
        <begin position="828"/>
        <end position="844"/>
    </location>
</feature>
<feature type="compositionally biased region" description="Basic and acidic residues" evidence="1">
    <location>
        <begin position="1056"/>
        <end position="1078"/>
    </location>
</feature>
<evidence type="ECO:0000313" key="3">
    <source>
        <dbReference type="Proteomes" id="UP000747542"/>
    </source>
</evidence>
<feature type="compositionally biased region" description="Polar residues" evidence="1">
    <location>
        <begin position="1281"/>
        <end position="1293"/>
    </location>
</feature>
<protein>
    <submittedName>
        <fullName evidence="2">Uncharacterized protein</fullName>
    </submittedName>
</protein>
<feature type="compositionally biased region" description="Low complexity" evidence="1">
    <location>
        <begin position="793"/>
        <end position="806"/>
    </location>
</feature>
<accession>A0A8J5NCD8</accession>
<feature type="compositionally biased region" description="Low complexity" evidence="1">
    <location>
        <begin position="109"/>
        <end position="127"/>
    </location>
</feature>
<evidence type="ECO:0000313" key="2">
    <source>
        <dbReference type="EMBL" id="KAG7177415.1"/>
    </source>
</evidence>
<feature type="compositionally biased region" description="Basic and acidic residues" evidence="1">
    <location>
        <begin position="916"/>
        <end position="943"/>
    </location>
</feature>
<feature type="compositionally biased region" description="Polar residues" evidence="1">
    <location>
        <begin position="1170"/>
        <end position="1185"/>
    </location>
</feature>
<feature type="compositionally biased region" description="Basic residues" evidence="1">
    <location>
        <begin position="1115"/>
        <end position="1128"/>
    </location>
</feature>
<keyword evidence="3" id="KW-1185">Reference proteome</keyword>
<feature type="region of interest" description="Disordered" evidence="1">
    <location>
        <begin position="1239"/>
        <end position="1293"/>
    </location>
</feature>
<reference evidence="2" key="1">
    <citation type="journal article" date="2021" name="Sci. Adv.">
        <title>The American lobster genome reveals insights on longevity, neural, and immune adaptations.</title>
        <authorList>
            <person name="Polinski J.M."/>
            <person name="Zimin A.V."/>
            <person name="Clark K.F."/>
            <person name="Kohn A.B."/>
            <person name="Sadowski N."/>
            <person name="Timp W."/>
            <person name="Ptitsyn A."/>
            <person name="Khanna P."/>
            <person name="Romanova D.Y."/>
            <person name="Williams P."/>
            <person name="Greenwood S.J."/>
            <person name="Moroz L.L."/>
            <person name="Walt D.R."/>
            <person name="Bodnar A.G."/>
        </authorList>
    </citation>
    <scope>NUCLEOTIDE SEQUENCE</scope>
    <source>
        <strain evidence="2">GMGI-L3</strain>
    </source>
</reference>
<feature type="compositionally biased region" description="Basic and acidic residues" evidence="1">
    <location>
        <begin position="852"/>
        <end position="876"/>
    </location>
</feature>
<name>A0A8J5NCD8_HOMAM</name>
<feature type="compositionally biased region" description="Low complexity" evidence="1">
    <location>
        <begin position="315"/>
        <end position="344"/>
    </location>
</feature>
<feature type="compositionally biased region" description="Basic and acidic residues" evidence="1">
    <location>
        <begin position="980"/>
        <end position="992"/>
    </location>
</feature>
<evidence type="ECO:0000256" key="1">
    <source>
        <dbReference type="SAM" id="MobiDB-lite"/>
    </source>
</evidence>
<comment type="caution">
    <text evidence="2">The sequence shown here is derived from an EMBL/GenBank/DDBJ whole genome shotgun (WGS) entry which is preliminary data.</text>
</comment>
<gene>
    <name evidence="2" type="ORF">Hamer_G016706</name>
</gene>
<feature type="compositionally biased region" description="Basic and acidic residues" evidence="1">
    <location>
        <begin position="774"/>
        <end position="787"/>
    </location>
</feature>
<feature type="compositionally biased region" description="Basic and acidic residues" evidence="1">
    <location>
        <begin position="1088"/>
        <end position="1097"/>
    </location>
</feature>
<organism evidence="2 3">
    <name type="scientific">Homarus americanus</name>
    <name type="common">American lobster</name>
    <dbReference type="NCBI Taxonomy" id="6706"/>
    <lineage>
        <taxon>Eukaryota</taxon>
        <taxon>Metazoa</taxon>
        <taxon>Ecdysozoa</taxon>
        <taxon>Arthropoda</taxon>
        <taxon>Crustacea</taxon>
        <taxon>Multicrustacea</taxon>
        <taxon>Malacostraca</taxon>
        <taxon>Eumalacostraca</taxon>
        <taxon>Eucarida</taxon>
        <taxon>Decapoda</taxon>
        <taxon>Pleocyemata</taxon>
        <taxon>Astacidea</taxon>
        <taxon>Nephropoidea</taxon>
        <taxon>Nephropidae</taxon>
        <taxon>Homarus</taxon>
    </lineage>
</organism>
<feature type="compositionally biased region" description="Basic and acidic residues" evidence="1">
    <location>
        <begin position="59"/>
        <end position="68"/>
    </location>
</feature>
<sequence>MFGFFKNKNKDKVVTKDKNSDSAKDKKKDKVNKEDKDVKVTIRKGKEDKPSKSIFRKSKSIERIKEANEEPPVAAKKSRTLGARGSGEWPDSGHEDPLCHNNGTEGEDSTPPIHSSSSSSEGVARPSSPVPPPDLCQGGRVKDEKPSPDLKPSTHSERGSRFKYDCHEIKKYGQDGSWGAAAKQDTSVTVKDGDKRYLRSGREESKATSRTKPDILLTKSERVSGGATPLVMKPPLNPRMVAPRGPLASSPHAVSGFTHVLSPDVTAVEKDDSRYTPSPGLATPPSSPGLPSAQAVPPYPIVTGPPSRPTSPDGRASMLSTPSSSTSSLSSLSARPISPSGRRTPPGPRMGTGGRLTSSPTPGRKAVRTNIKTNPAVVSRRAGSRSPVNPSPSPSPSSTDTVIPFIDGDKLKTPPSSPDTARHLPQDQVCPSDSGVSSDLPSPHVTDAEVKQRSPPPPPIVPEPIVSPPLIIVKTKAPLPLATVKPRLSSSPSPPPKGNLSSEVKPETGGKLTPRSVSPTAGKSRHSISSMHSLESIPENDSEGQTSSTDTLEKNRKAKGTVGSKSSHPLSPGRESKESASSGVINFSARHSVPEVSSGGQHHGVVSHKRSSSLTPVNEEKLLQCSAATIESSVNPQVNVSTTAGTCHNGPVRDASGKLDNNTLEYNKGKDISYKNEKKDENHDRSPSKEQTGGEILTGNLKNARPRTPQYGVVSSQRSSSQSPVKDGSSLGCGKVCGGDSEKVAVSSSPPNQPIVASLAAVTELGIKKTDVGKTRDNVMETDEARGNKFVQSSDSLKSSASSGGSEVATHVVFRIPLRRCSLTNGEETEKRVSVEILKEEEGKRSRKEKVHYKERPRSVSTSRELRREKSSELLTRRRLASEGPEGKSENSETKDGVRERVRRRSSSSIRRHRSRGEETHCEEAAKASKTNSDDKKEEDLAPWRRSSTRSRSRVSKSSAGKQGATNVDETSDQSSTGYDADHVTDSSDHHMTRSVSKGSRTRGIQEKSSPDIAGNDEENHLPATSALSKVTAPPRQRSKSRGAERRMTRSATISEIRRARDIDTKPVSAERDSEPRRRAQSSSRVPDTSRHTRDADTCGTPRRPVEDDAAGVHRPPRRRSLSTKRRSSGSLRAEREDILRPDVTRSRPSERVMGVIKSTRSRKEENGDNVRSSSLQLEDNNTANKEIDNKETNKESETNTKTEMDDCNTKDVDNTKDIIHISGNSAEAQVTNDCSVRLRQNNPHDENTAGSEETAKRNPPENTEKDSTNLTSKNVRRRSVQLQTQAIRSVSQQCQTDLQDEETRLQQEELDRIR</sequence>
<feature type="compositionally biased region" description="Basic and acidic residues" evidence="1">
    <location>
        <begin position="191"/>
        <end position="213"/>
    </location>
</feature>
<feature type="region of interest" description="Disordered" evidence="1">
    <location>
        <begin position="774"/>
        <end position="1213"/>
    </location>
</feature>
<feature type="compositionally biased region" description="Pro residues" evidence="1">
    <location>
        <begin position="454"/>
        <end position="465"/>
    </location>
</feature>
<proteinExistence type="predicted"/>
<feature type="region of interest" description="Disordered" evidence="1">
    <location>
        <begin position="1"/>
        <end position="465"/>
    </location>
</feature>
<feature type="compositionally biased region" description="Basic and acidic residues" evidence="1">
    <location>
        <begin position="1186"/>
        <end position="1213"/>
    </location>
</feature>
<feature type="compositionally biased region" description="Basic and acidic residues" evidence="1">
    <location>
        <begin position="1133"/>
        <end position="1151"/>
    </location>
</feature>
<feature type="region of interest" description="Disordered" evidence="1">
    <location>
        <begin position="640"/>
        <end position="734"/>
    </location>
</feature>
<feature type="compositionally biased region" description="Basic and acidic residues" evidence="1">
    <location>
        <begin position="885"/>
        <end position="900"/>
    </location>
</feature>
<feature type="compositionally biased region" description="Basic and acidic residues" evidence="1">
    <location>
        <begin position="1243"/>
        <end position="1268"/>
    </location>
</feature>
<feature type="compositionally biased region" description="Basic and acidic residues" evidence="1">
    <location>
        <begin position="140"/>
        <end position="173"/>
    </location>
</feature>
<feature type="compositionally biased region" description="Polar residues" evidence="1">
    <location>
        <begin position="429"/>
        <end position="440"/>
    </location>
</feature>
<dbReference type="Proteomes" id="UP000747542">
    <property type="component" value="Unassembled WGS sequence"/>
</dbReference>
<feature type="compositionally biased region" description="Basic residues" evidence="1">
    <location>
        <begin position="901"/>
        <end position="915"/>
    </location>
</feature>
<feature type="compositionally biased region" description="Polar residues" evidence="1">
    <location>
        <begin position="960"/>
        <end position="978"/>
    </location>
</feature>
<dbReference type="EMBL" id="JAHLQT010002318">
    <property type="protein sequence ID" value="KAG7177415.1"/>
    <property type="molecule type" value="Genomic_DNA"/>
</dbReference>